<dbReference type="InterPro" id="IPR009711">
    <property type="entry name" value="UPF0473"/>
</dbReference>
<keyword evidence="2" id="KW-1185">Reference proteome</keyword>
<dbReference type="Pfam" id="PF06949">
    <property type="entry name" value="DUF1292"/>
    <property type="match status" value="1"/>
</dbReference>
<name>A0ABR7DDJ6_9CLOT</name>
<comment type="caution">
    <text evidence="1">The sequence shown here is derived from an EMBL/GenBank/DDBJ whole genome shotgun (WGS) entry which is preliminary data.</text>
</comment>
<dbReference type="Proteomes" id="UP000596929">
    <property type="component" value="Unassembled WGS sequence"/>
</dbReference>
<gene>
    <name evidence="1" type="ORF">H8S20_08465</name>
</gene>
<evidence type="ECO:0000313" key="1">
    <source>
        <dbReference type="EMBL" id="MBC5628923.1"/>
    </source>
</evidence>
<accession>A0ABR7DDJ6</accession>
<sequence length="113" mass="12503">MDNELNKCGCGENCGCDHDHDHNHEGCGEGCGCGEHEHEHMVVDLEDDNGNVISCPIIDAFEYEGEEYVLAQDPEGDSIYLFRATESGELVVPDEAEFDKVADYYSNVLADEE</sequence>
<evidence type="ECO:0000313" key="2">
    <source>
        <dbReference type="Proteomes" id="UP000596929"/>
    </source>
</evidence>
<organism evidence="1 2">
    <name type="scientific">Clostridium hominis</name>
    <dbReference type="NCBI Taxonomy" id="2763036"/>
    <lineage>
        <taxon>Bacteria</taxon>
        <taxon>Bacillati</taxon>
        <taxon>Bacillota</taxon>
        <taxon>Clostridia</taxon>
        <taxon>Eubacteriales</taxon>
        <taxon>Clostridiaceae</taxon>
        <taxon>Clostridium</taxon>
    </lineage>
</organism>
<reference evidence="1 2" key="1">
    <citation type="submission" date="2020-08" db="EMBL/GenBank/DDBJ databases">
        <title>Genome public.</title>
        <authorList>
            <person name="Liu C."/>
            <person name="Sun Q."/>
        </authorList>
    </citation>
    <scope>NUCLEOTIDE SEQUENCE [LARGE SCALE GENOMIC DNA]</scope>
    <source>
        <strain evidence="1 2">NSJ-6</strain>
    </source>
</reference>
<dbReference type="EMBL" id="JACOOO010000016">
    <property type="protein sequence ID" value="MBC5628923.1"/>
    <property type="molecule type" value="Genomic_DNA"/>
</dbReference>
<dbReference type="RefSeq" id="WP_032117684.1">
    <property type="nucleotide sequence ID" value="NZ_JACOOO010000016.1"/>
</dbReference>
<protein>
    <submittedName>
        <fullName evidence="1">DUF1292 domain-containing protein</fullName>
    </submittedName>
</protein>
<proteinExistence type="predicted"/>